<dbReference type="KEGG" id="ral:Rumal_0525"/>
<proteinExistence type="predicted"/>
<organism evidence="1 2">
    <name type="scientific">Ruminococcus albus (strain ATCC 27210 / DSM 20455 / JCM 14654 / NCDO 2250 / 7)</name>
    <dbReference type="NCBI Taxonomy" id="697329"/>
    <lineage>
        <taxon>Bacteria</taxon>
        <taxon>Bacillati</taxon>
        <taxon>Bacillota</taxon>
        <taxon>Clostridia</taxon>
        <taxon>Eubacteriales</taxon>
        <taxon>Oscillospiraceae</taxon>
        <taxon>Ruminococcus</taxon>
    </lineage>
</organism>
<protein>
    <submittedName>
        <fullName evidence="1">Uncharacterized protein</fullName>
    </submittedName>
</protein>
<sequence>MKFIEINMAHQQQLDSIKNYISDVKKTASLDSDSTEIYGELLKKVIAHENKTAAFYLNYVSFGFRITFADARRLIDDYIYFYNH</sequence>
<accession>E6UG50</accession>
<evidence type="ECO:0000313" key="1">
    <source>
        <dbReference type="EMBL" id="ADU21077.1"/>
    </source>
</evidence>
<dbReference type="AlphaFoldDB" id="E6UG50"/>
<dbReference type="EMBL" id="CP002403">
    <property type="protein sequence ID" value="ADU21077.1"/>
    <property type="molecule type" value="Genomic_DNA"/>
</dbReference>
<name>E6UG50_RUMA7</name>
<reference evidence="1 2" key="1">
    <citation type="journal article" date="2011" name="J. Bacteriol.">
        <title>Complete genome of the cellulolytic ruminal bacterium Ruminococcus albus 7.</title>
        <authorList>
            <person name="Suen G."/>
            <person name="Stevenson D.M."/>
            <person name="Bruce D.C."/>
            <person name="Chertkov O."/>
            <person name="Copeland A."/>
            <person name="Cheng J.F."/>
            <person name="Detter C."/>
            <person name="Detter J.C."/>
            <person name="Goodwin L.A."/>
            <person name="Han C.S."/>
            <person name="Hauser L.J."/>
            <person name="Ivanova N.N."/>
            <person name="Kyrpides N.C."/>
            <person name="Land M.L."/>
            <person name="Lapidus A."/>
            <person name="Lucas S."/>
            <person name="Ovchinnikova G."/>
            <person name="Pitluck S."/>
            <person name="Tapia R."/>
            <person name="Woyke T."/>
            <person name="Boyum J."/>
            <person name="Mead D."/>
            <person name="Weimer P.J."/>
        </authorList>
    </citation>
    <scope>NUCLEOTIDE SEQUENCE [LARGE SCALE GENOMIC DNA]</scope>
    <source>
        <strain evidence="2">ATCC 27210 / DSM 20455 / JCM 14654 / NCDO 2250 / 7</strain>
    </source>
</reference>
<dbReference type="OrthoDB" id="1822268at2"/>
<dbReference type="HOGENOM" id="CLU_2525499_0_0_9"/>
<dbReference type="RefSeq" id="WP_013497268.1">
    <property type="nucleotide sequence ID" value="NC_014833.1"/>
</dbReference>
<dbReference type="Proteomes" id="UP000006919">
    <property type="component" value="Chromosome"/>
</dbReference>
<evidence type="ECO:0000313" key="2">
    <source>
        <dbReference type="Proteomes" id="UP000006919"/>
    </source>
</evidence>
<gene>
    <name evidence="1" type="ordered locus">Rumal_0525</name>
</gene>